<evidence type="ECO:0000256" key="3">
    <source>
        <dbReference type="ARBA" id="ARBA00022679"/>
    </source>
</evidence>
<evidence type="ECO:0000313" key="8">
    <source>
        <dbReference type="EMBL" id="KAF9957819.1"/>
    </source>
</evidence>
<comment type="subcellular location">
    <subcellularLocation>
        <location evidence="1">Mitochondrion</location>
    </subcellularLocation>
</comment>
<sequence>MTIARPLLKSLPKLPLPELWPTLFKGTRVRGQIRVSVMTEELADLAAKKMDIASHPNRSIIELFPGPGQLTRSMSPGLLSVDTLVQSSEGRIQHYPLSPHTDPYDELLDPKNEAIPELKPQPWDKVHSDLMLVGSIPNTTMGDKVLIDFLMASMERIGIFSFGRIEMYMFCNTDTVKRLTAGPGSSSRNKVAIYGEASADIKSVMQPGAEHFHLPYDYELLRLVPHEKPKLTTTLEVTDYCLRNLFASRSHSLSKGIKLLGPGAEILLGRLNFDTSIKVKNMTLEQLNEVALKFSQWPLRPTVLYDDLLMIESNRRR</sequence>
<dbReference type="SUPFAM" id="SSF53335">
    <property type="entry name" value="S-adenosyl-L-methionine-dependent methyltransferases"/>
    <property type="match status" value="1"/>
</dbReference>
<keyword evidence="2 7" id="KW-0489">Methyltransferase</keyword>
<dbReference type="InterPro" id="IPR001737">
    <property type="entry name" value="KsgA/Erm"/>
</dbReference>
<dbReference type="InterPro" id="IPR029063">
    <property type="entry name" value="SAM-dependent_MTases_sf"/>
</dbReference>
<dbReference type="GO" id="GO:0034246">
    <property type="term" value="F:mitochondrial transcription factor activity"/>
    <property type="evidence" value="ECO:0007669"/>
    <property type="project" value="TreeGrafter"/>
</dbReference>
<comment type="similarity">
    <text evidence="7">Belongs to the class I-like SAM-binding methyltransferase superfamily. rRNA adenine N(6)-methyltransferase family.</text>
</comment>
<dbReference type="PANTHER" id="PTHR11727:SF17">
    <property type="entry name" value="DIMETHYLADENOSINE TRANSFERASE 1, MITOCHONDRIAL"/>
    <property type="match status" value="1"/>
</dbReference>
<dbReference type="Proteomes" id="UP000749646">
    <property type="component" value="Unassembled WGS sequence"/>
</dbReference>
<dbReference type="Pfam" id="PF00398">
    <property type="entry name" value="RrnaAD"/>
    <property type="match status" value="1"/>
</dbReference>
<dbReference type="GO" id="GO:0003723">
    <property type="term" value="F:RNA binding"/>
    <property type="evidence" value="ECO:0007669"/>
    <property type="project" value="UniProtKB-KW"/>
</dbReference>
<dbReference type="EC" id="2.1.1.-" evidence="7"/>
<gene>
    <name evidence="8" type="primary">MTF1</name>
    <name evidence="8" type="ORF">BGZ65_001844</name>
</gene>
<dbReference type="AlphaFoldDB" id="A0A9P6M0R1"/>
<keyword evidence="4 7" id="KW-0949">S-adenosyl-L-methionine</keyword>
<dbReference type="Gene3D" id="1.10.8.100">
    <property type="entry name" value="Ribosomal RNA adenine dimethylase-like, domain 2"/>
    <property type="match status" value="1"/>
</dbReference>
<dbReference type="EMBL" id="JAAAHW010006601">
    <property type="protein sequence ID" value="KAF9957819.1"/>
    <property type="molecule type" value="Genomic_DNA"/>
</dbReference>
<evidence type="ECO:0000256" key="7">
    <source>
        <dbReference type="RuleBase" id="RU362106"/>
    </source>
</evidence>
<name>A0A9P6M0R1_9FUNG</name>
<dbReference type="GO" id="GO:0005759">
    <property type="term" value="C:mitochondrial matrix"/>
    <property type="evidence" value="ECO:0007669"/>
    <property type="project" value="TreeGrafter"/>
</dbReference>
<dbReference type="InterPro" id="IPR023165">
    <property type="entry name" value="rRNA_Ade_diMease-like_C"/>
</dbReference>
<reference evidence="8" key="1">
    <citation type="journal article" date="2020" name="Fungal Divers.">
        <title>Resolving the Mortierellaceae phylogeny through synthesis of multi-gene phylogenetics and phylogenomics.</title>
        <authorList>
            <person name="Vandepol N."/>
            <person name="Liber J."/>
            <person name="Desiro A."/>
            <person name="Na H."/>
            <person name="Kennedy M."/>
            <person name="Barry K."/>
            <person name="Grigoriev I.V."/>
            <person name="Miller A.N."/>
            <person name="O'Donnell K."/>
            <person name="Stajich J.E."/>
            <person name="Bonito G."/>
        </authorList>
    </citation>
    <scope>NUCLEOTIDE SEQUENCE</scope>
    <source>
        <strain evidence="8">MES-2147</strain>
    </source>
</reference>
<accession>A0A9P6M0R1</accession>
<evidence type="ECO:0000256" key="1">
    <source>
        <dbReference type="ARBA" id="ARBA00004173"/>
    </source>
</evidence>
<evidence type="ECO:0000256" key="6">
    <source>
        <dbReference type="ARBA" id="ARBA00024915"/>
    </source>
</evidence>
<evidence type="ECO:0000313" key="9">
    <source>
        <dbReference type="Proteomes" id="UP000749646"/>
    </source>
</evidence>
<keyword evidence="5" id="KW-0694">RNA-binding</keyword>
<dbReference type="PANTHER" id="PTHR11727">
    <property type="entry name" value="DIMETHYLADENOSINE TRANSFERASE"/>
    <property type="match status" value="1"/>
</dbReference>
<dbReference type="GO" id="GO:0000179">
    <property type="term" value="F:rRNA (adenine-N6,N6-)-dimethyltransferase activity"/>
    <property type="evidence" value="ECO:0007669"/>
    <property type="project" value="TreeGrafter"/>
</dbReference>
<dbReference type="Gene3D" id="3.40.50.150">
    <property type="entry name" value="Vaccinia Virus protein VP39"/>
    <property type="match status" value="1"/>
</dbReference>
<comment type="function">
    <text evidence="6">Mitochondrial transcription factor that confers selective promoter recognition on the core subunit of the yeast mitochondrial RNA polymerase. Interacts with DNA in a non-specific manner.</text>
</comment>
<dbReference type="OrthoDB" id="16079at2759"/>
<keyword evidence="9" id="KW-1185">Reference proteome</keyword>
<evidence type="ECO:0000256" key="4">
    <source>
        <dbReference type="ARBA" id="ARBA00022691"/>
    </source>
</evidence>
<protein>
    <recommendedName>
        <fullName evidence="7">rRNA adenine N(6)-methyltransferase</fullName>
        <ecNumber evidence="7">2.1.1.-</ecNumber>
    </recommendedName>
</protein>
<keyword evidence="7" id="KW-0698">rRNA processing</keyword>
<comment type="caution">
    <text evidence="8">The sequence shown here is derived from an EMBL/GenBank/DDBJ whole genome shotgun (WGS) entry which is preliminary data.</text>
</comment>
<organism evidence="8 9">
    <name type="scientific">Modicella reniformis</name>
    <dbReference type="NCBI Taxonomy" id="1440133"/>
    <lineage>
        <taxon>Eukaryota</taxon>
        <taxon>Fungi</taxon>
        <taxon>Fungi incertae sedis</taxon>
        <taxon>Mucoromycota</taxon>
        <taxon>Mortierellomycotina</taxon>
        <taxon>Mortierellomycetes</taxon>
        <taxon>Mortierellales</taxon>
        <taxon>Mortierellaceae</taxon>
        <taxon>Modicella</taxon>
    </lineage>
</organism>
<proteinExistence type="inferred from homology"/>
<evidence type="ECO:0000256" key="2">
    <source>
        <dbReference type="ARBA" id="ARBA00022603"/>
    </source>
</evidence>
<keyword evidence="3 7" id="KW-0808">Transferase</keyword>
<dbReference type="GO" id="GO:0006391">
    <property type="term" value="P:transcription initiation at mitochondrial promoter"/>
    <property type="evidence" value="ECO:0007669"/>
    <property type="project" value="TreeGrafter"/>
</dbReference>
<evidence type="ECO:0000256" key="5">
    <source>
        <dbReference type="ARBA" id="ARBA00022884"/>
    </source>
</evidence>